<proteinExistence type="predicted"/>
<sequence>MFLLLSLFSQIALCADEKTYYIGTEPNGNGTGTVDDPLPNDIEKIKEALRNSDKSVVNLYFTEGFHYFNNTGIMGWDYNQEIVHHVNFCGAGSGKSVLHGGKKLTGWKKSTKYQKLWELDYHDSVHSFYVNDRRARLGRAPNFWDYAQIKSYEVEDDPSNSSLVIKRFGVQKDCIRFLQKKFIGFKWFNYILGILI</sequence>
<gene>
    <name evidence="1" type="ORF">TRFO_04405</name>
</gene>
<comment type="caution">
    <text evidence="1">The sequence shown here is derived from an EMBL/GenBank/DDBJ whole genome shotgun (WGS) entry which is preliminary data.</text>
</comment>
<protein>
    <submittedName>
        <fullName evidence="1">Uncharacterized protein</fullName>
    </submittedName>
</protein>
<dbReference type="GeneID" id="94826581"/>
<organism evidence="1 2">
    <name type="scientific">Tritrichomonas foetus</name>
    <dbReference type="NCBI Taxonomy" id="1144522"/>
    <lineage>
        <taxon>Eukaryota</taxon>
        <taxon>Metamonada</taxon>
        <taxon>Parabasalia</taxon>
        <taxon>Tritrichomonadida</taxon>
        <taxon>Tritrichomonadidae</taxon>
        <taxon>Tritrichomonas</taxon>
    </lineage>
</organism>
<dbReference type="VEuPathDB" id="TrichDB:TRFO_04405"/>
<keyword evidence="2" id="KW-1185">Reference proteome</keyword>
<dbReference type="RefSeq" id="XP_068363007.1">
    <property type="nucleotide sequence ID" value="XM_068491877.1"/>
</dbReference>
<evidence type="ECO:0000313" key="2">
    <source>
        <dbReference type="Proteomes" id="UP000179807"/>
    </source>
</evidence>
<evidence type="ECO:0000313" key="1">
    <source>
        <dbReference type="EMBL" id="OHT09871.1"/>
    </source>
</evidence>
<dbReference type="AlphaFoldDB" id="A0A1J4KEK2"/>
<reference evidence="1" key="1">
    <citation type="submission" date="2016-10" db="EMBL/GenBank/DDBJ databases">
        <authorList>
            <person name="Benchimol M."/>
            <person name="Almeida L.G."/>
            <person name="Vasconcelos A.T."/>
            <person name="Perreira-Neves A."/>
            <person name="Rosa I.A."/>
            <person name="Tasca T."/>
            <person name="Bogo M.R."/>
            <person name="de Souza W."/>
        </authorList>
    </citation>
    <scope>NUCLEOTIDE SEQUENCE [LARGE SCALE GENOMIC DNA]</scope>
    <source>
        <strain evidence="1">K</strain>
    </source>
</reference>
<name>A0A1J4KEK2_9EUKA</name>
<accession>A0A1J4KEK2</accession>
<dbReference type="EMBL" id="MLAK01000627">
    <property type="protein sequence ID" value="OHT09871.1"/>
    <property type="molecule type" value="Genomic_DNA"/>
</dbReference>
<dbReference type="Proteomes" id="UP000179807">
    <property type="component" value="Unassembled WGS sequence"/>
</dbReference>